<protein>
    <submittedName>
        <fullName evidence="1">Uncharacterized protein</fullName>
    </submittedName>
</protein>
<proteinExistence type="predicted"/>
<accession>A0A8S1V809</accession>
<name>A0A8S1V809_PAROT</name>
<organism evidence="1 2">
    <name type="scientific">Paramecium octaurelia</name>
    <dbReference type="NCBI Taxonomy" id="43137"/>
    <lineage>
        <taxon>Eukaryota</taxon>
        <taxon>Sar</taxon>
        <taxon>Alveolata</taxon>
        <taxon>Ciliophora</taxon>
        <taxon>Intramacronucleata</taxon>
        <taxon>Oligohymenophorea</taxon>
        <taxon>Peniculida</taxon>
        <taxon>Parameciidae</taxon>
        <taxon>Paramecium</taxon>
    </lineage>
</organism>
<reference evidence="1" key="1">
    <citation type="submission" date="2021-01" db="EMBL/GenBank/DDBJ databases">
        <authorList>
            <consortium name="Genoscope - CEA"/>
            <person name="William W."/>
        </authorList>
    </citation>
    <scope>NUCLEOTIDE SEQUENCE</scope>
</reference>
<keyword evidence="2" id="KW-1185">Reference proteome</keyword>
<sequence>MLQIWTIEKFQVAGDLRNKVYQRTSIPTQKMQKIQQIIMHESKKRG</sequence>
<dbReference type="AlphaFoldDB" id="A0A8S1V809"/>
<gene>
    <name evidence="1" type="ORF">POCTA_138.1.T0620016</name>
</gene>
<evidence type="ECO:0000313" key="2">
    <source>
        <dbReference type="Proteomes" id="UP000683925"/>
    </source>
</evidence>
<evidence type="ECO:0000313" key="1">
    <source>
        <dbReference type="EMBL" id="CAD8173440.1"/>
    </source>
</evidence>
<comment type="caution">
    <text evidence="1">The sequence shown here is derived from an EMBL/GenBank/DDBJ whole genome shotgun (WGS) entry which is preliminary data.</text>
</comment>
<dbReference type="Proteomes" id="UP000683925">
    <property type="component" value="Unassembled WGS sequence"/>
</dbReference>
<dbReference type="EMBL" id="CAJJDP010000061">
    <property type="protein sequence ID" value="CAD8173440.1"/>
    <property type="molecule type" value="Genomic_DNA"/>
</dbReference>